<evidence type="ECO:0000313" key="1">
    <source>
        <dbReference type="EMBL" id="MBB6713116.1"/>
    </source>
</evidence>
<sequence>MDIRKELIEGIIQELVKNLYEDKQIEIEKAMNIVYNSIIFEKVGDIETGLYRESASYIYELLKDEISEGKLIQKEQ</sequence>
<gene>
    <name evidence="1" type="ORF">H7E68_00035</name>
</gene>
<dbReference type="RefSeq" id="WP_185163001.1">
    <property type="nucleotide sequence ID" value="NZ_JACKWY010000001.1"/>
</dbReference>
<comment type="caution">
    <text evidence="1">The sequence shown here is derived from an EMBL/GenBank/DDBJ whole genome shotgun (WGS) entry which is preliminary data.</text>
</comment>
<dbReference type="AlphaFoldDB" id="A0A7X0VR32"/>
<organism evidence="1 2">
    <name type="scientific">Clostridium gasigenes</name>
    <dbReference type="NCBI Taxonomy" id="94869"/>
    <lineage>
        <taxon>Bacteria</taxon>
        <taxon>Bacillati</taxon>
        <taxon>Bacillota</taxon>
        <taxon>Clostridia</taxon>
        <taxon>Eubacteriales</taxon>
        <taxon>Clostridiaceae</taxon>
        <taxon>Clostridium</taxon>
    </lineage>
</organism>
<reference evidence="1 2" key="1">
    <citation type="submission" date="2020-08" db="EMBL/GenBank/DDBJ databases">
        <title>Clostridia isolated from Swiss meat.</title>
        <authorList>
            <person name="Wambui J."/>
            <person name="Stevens M.J.A."/>
            <person name="Stephan R."/>
        </authorList>
    </citation>
    <scope>NUCLEOTIDE SEQUENCE [LARGE SCALE GENOMIC DNA]</scope>
    <source>
        <strain evidence="1 2">CM001</strain>
    </source>
</reference>
<accession>A0A7X0VR32</accession>
<evidence type="ECO:0000313" key="2">
    <source>
        <dbReference type="Proteomes" id="UP000585258"/>
    </source>
</evidence>
<proteinExistence type="predicted"/>
<dbReference type="Proteomes" id="UP000585258">
    <property type="component" value="Unassembled WGS sequence"/>
</dbReference>
<protein>
    <submittedName>
        <fullName evidence="1">Uncharacterized protein</fullName>
    </submittedName>
</protein>
<dbReference type="EMBL" id="JACKWY010000001">
    <property type="protein sequence ID" value="MBB6713116.1"/>
    <property type="molecule type" value="Genomic_DNA"/>
</dbReference>
<name>A0A7X0VR32_9CLOT</name>